<dbReference type="FunFam" id="3.40.50.1820:FF:000042">
    <property type="entry name" value="probable strigolactone esterase DAD2"/>
    <property type="match status" value="1"/>
</dbReference>
<gene>
    <name evidence="4" type="ORF">SI8410_09013736</name>
</gene>
<dbReference type="Proteomes" id="UP000663760">
    <property type="component" value="Chromosome 9"/>
</dbReference>
<dbReference type="EMBL" id="LR746272">
    <property type="protein sequence ID" value="CAA7403058.1"/>
    <property type="molecule type" value="Genomic_DNA"/>
</dbReference>
<sequence>MVVAKKCLADALNARTLGSGEITLVLSHGYGADQTIWEEILPDLAERCRVVLFNWDFSGGTAATSGVSIYWAFSTTLIDLMDEMALRSVVFVGHSMAGMIGCIAAAERPDLFRRLVLLGASPRYLNSDGYEGGFEMSEVQGMFTTMEYDFHSWARTFAGVVVGAAAAPAAAERFGESLRRMSPGVALALAKEVFLSDLRAVLSAVNVPCTVINGTRDAVVPMAAAEYVQRKLGGEASLVALDFDGHFPQLTAHHILLHTLYSALGL</sequence>
<dbReference type="Pfam" id="PF00561">
    <property type="entry name" value="Abhydrolase_1"/>
    <property type="match status" value="1"/>
</dbReference>
<protein>
    <recommendedName>
        <fullName evidence="3">AB hydrolase-1 domain-containing protein</fullName>
    </recommendedName>
</protein>
<feature type="domain" description="AB hydrolase-1" evidence="3">
    <location>
        <begin position="23"/>
        <end position="250"/>
    </location>
</feature>
<dbReference type="SUPFAM" id="SSF53474">
    <property type="entry name" value="alpha/beta-Hydrolases"/>
    <property type="match status" value="1"/>
</dbReference>
<dbReference type="AlphaFoldDB" id="A0A7I8L173"/>
<dbReference type="GO" id="GO:0016787">
    <property type="term" value="F:hydrolase activity"/>
    <property type="evidence" value="ECO:0007669"/>
    <property type="project" value="UniProtKB-KW"/>
</dbReference>
<evidence type="ECO:0000256" key="2">
    <source>
        <dbReference type="ARBA" id="ARBA00022801"/>
    </source>
</evidence>
<evidence type="ECO:0000313" key="5">
    <source>
        <dbReference type="Proteomes" id="UP000663760"/>
    </source>
</evidence>
<keyword evidence="2" id="KW-0378">Hydrolase</keyword>
<dbReference type="InterPro" id="IPR029058">
    <property type="entry name" value="AB_hydrolase_fold"/>
</dbReference>
<dbReference type="Gene3D" id="3.40.50.1820">
    <property type="entry name" value="alpha/beta hydrolase"/>
    <property type="match status" value="1"/>
</dbReference>
<dbReference type="OrthoDB" id="408373at2759"/>
<comment type="similarity">
    <text evidence="1">Belongs to the AB hydrolase superfamily.</text>
</comment>
<evidence type="ECO:0000259" key="3">
    <source>
        <dbReference type="Pfam" id="PF00561"/>
    </source>
</evidence>
<evidence type="ECO:0000256" key="1">
    <source>
        <dbReference type="ARBA" id="ARBA00008645"/>
    </source>
</evidence>
<keyword evidence="5" id="KW-1185">Reference proteome</keyword>
<dbReference type="PANTHER" id="PTHR43039">
    <property type="entry name" value="ESTERASE-RELATED"/>
    <property type="match status" value="1"/>
</dbReference>
<dbReference type="InterPro" id="IPR000073">
    <property type="entry name" value="AB_hydrolase_1"/>
</dbReference>
<accession>A0A7I8L173</accession>
<evidence type="ECO:0000313" key="4">
    <source>
        <dbReference type="EMBL" id="CAA7403058.1"/>
    </source>
</evidence>
<organism evidence="4 5">
    <name type="scientific">Spirodela intermedia</name>
    <name type="common">Intermediate duckweed</name>
    <dbReference type="NCBI Taxonomy" id="51605"/>
    <lineage>
        <taxon>Eukaryota</taxon>
        <taxon>Viridiplantae</taxon>
        <taxon>Streptophyta</taxon>
        <taxon>Embryophyta</taxon>
        <taxon>Tracheophyta</taxon>
        <taxon>Spermatophyta</taxon>
        <taxon>Magnoliopsida</taxon>
        <taxon>Liliopsida</taxon>
        <taxon>Araceae</taxon>
        <taxon>Lemnoideae</taxon>
        <taxon>Spirodela</taxon>
    </lineage>
</organism>
<name>A0A7I8L173_SPIIN</name>
<proteinExistence type="inferred from homology"/>
<reference evidence="4" key="1">
    <citation type="submission" date="2020-02" db="EMBL/GenBank/DDBJ databases">
        <authorList>
            <person name="Scholz U."/>
            <person name="Mascher M."/>
            <person name="Fiebig A."/>
        </authorList>
    </citation>
    <scope>NUCLEOTIDE SEQUENCE</scope>
</reference>